<dbReference type="PANTHER" id="PTHR12315:SF0">
    <property type="entry name" value="7SK SNRNA METHYLPHOSPHATE CAPPING ENZYME"/>
    <property type="match status" value="1"/>
</dbReference>
<feature type="domain" description="Bin3-type SAM" evidence="8">
    <location>
        <begin position="55"/>
        <end position="310"/>
    </location>
</feature>
<protein>
    <recommendedName>
        <fullName evidence="6">RNA methyltransferase</fullName>
        <ecNumber evidence="6">2.1.1.-</ecNumber>
    </recommendedName>
</protein>
<evidence type="ECO:0000256" key="2">
    <source>
        <dbReference type="ARBA" id="ARBA00022603"/>
    </source>
</evidence>
<dbReference type="PANTHER" id="PTHR12315">
    <property type="entry name" value="BICOID-INTERACTING PROTEIN RELATED"/>
    <property type="match status" value="1"/>
</dbReference>
<gene>
    <name evidence="9" type="ORF">HS088_TW12G00185</name>
</gene>
<organism evidence="9 10">
    <name type="scientific">Tripterygium wilfordii</name>
    <name type="common">Thunder God vine</name>
    <dbReference type="NCBI Taxonomy" id="458696"/>
    <lineage>
        <taxon>Eukaryota</taxon>
        <taxon>Viridiplantae</taxon>
        <taxon>Streptophyta</taxon>
        <taxon>Embryophyta</taxon>
        <taxon>Tracheophyta</taxon>
        <taxon>Spermatophyta</taxon>
        <taxon>Magnoliopsida</taxon>
        <taxon>eudicotyledons</taxon>
        <taxon>Gunneridae</taxon>
        <taxon>Pentapetalae</taxon>
        <taxon>rosids</taxon>
        <taxon>fabids</taxon>
        <taxon>Celastrales</taxon>
        <taxon>Celastraceae</taxon>
        <taxon>Tripterygium</taxon>
    </lineage>
</organism>
<keyword evidence="2 6" id="KW-0489">Methyltransferase</keyword>
<keyword evidence="4 5" id="KW-0949">S-adenosyl-L-methionine</keyword>
<dbReference type="Gene3D" id="3.40.50.150">
    <property type="entry name" value="Vaccinia Virus protein VP39"/>
    <property type="match status" value="1"/>
</dbReference>
<dbReference type="GO" id="GO:0017069">
    <property type="term" value="F:snRNA binding"/>
    <property type="evidence" value="ECO:0007669"/>
    <property type="project" value="TreeGrafter"/>
</dbReference>
<dbReference type="OrthoDB" id="10017101at2759"/>
<evidence type="ECO:0000256" key="3">
    <source>
        <dbReference type="ARBA" id="ARBA00022679"/>
    </source>
</evidence>
<name>A0A7J7CYF6_TRIWF</name>
<dbReference type="EC" id="2.1.1.-" evidence="6"/>
<feature type="region of interest" description="Disordered" evidence="7">
    <location>
        <begin position="1"/>
        <end position="30"/>
    </location>
</feature>
<dbReference type="Pfam" id="PF06859">
    <property type="entry name" value="Bin3"/>
    <property type="match status" value="1"/>
</dbReference>
<evidence type="ECO:0000313" key="10">
    <source>
        <dbReference type="Proteomes" id="UP000593562"/>
    </source>
</evidence>
<evidence type="ECO:0000256" key="1">
    <source>
        <dbReference type="ARBA" id="ARBA00008361"/>
    </source>
</evidence>
<dbReference type="GO" id="GO:0008171">
    <property type="term" value="F:O-methyltransferase activity"/>
    <property type="evidence" value="ECO:0007669"/>
    <property type="project" value="UniProtKB-UniRule"/>
</dbReference>
<evidence type="ECO:0000256" key="4">
    <source>
        <dbReference type="ARBA" id="ARBA00022691"/>
    </source>
</evidence>
<dbReference type="PROSITE" id="PS51515">
    <property type="entry name" value="BIN3_SAM"/>
    <property type="match status" value="1"/>
</dbReference>
<evidence type="ECO:0000313" key="9">
    <source>
        <dbReference type="EMBL" id="KAF5738989.1"/>
    </source>
</evidence>
<dbReference type="GO" id="GO:0032259">
    <property type="term" value="P:methylation"/>
    <property type="evidence" value="ECO:0007669"/>
    <property type="project" value="UniProtKB-KW"/>
</dbReference>
<sequence>MGEKKKNKSNSKVEEEPQQQEQQLSANKRKRKEVFPYGNYKAYYGYRIGQGIDEDPRLKVFKKEWFEGKDCLDIGCNSGVVTVQIAKKFHCRSILGIDIDYNLIQDAKWRLKQIMRKESAGENSTSACKSEVATQTNCSESSENAYSSEGTNEGTSDCSPSNKKLSDIVFFQTEDFIHPEINERKERPRSFLQNRCIAKKHYDTILCLSVAKWIHLNWGDDGLITLFSRVWELLHPGGIFVFEPQPWRSYESNRLVSETTARNCRDIKFRPDDFMEILLDKIGFRKVDDITSALSGSKTGFNRPIFVFHK</sequence>
<evidence type="ECO:0000256" key="6">
    <source>
        <dbReference type="RuleBase" id="RU367087"/>
    </source>
</evidence>
<keyword evidence="10" id="KW-1185">Reference proteome</keyword>
<dbReference type="GO" id="GO:0008173">
    <property type="term" value="F:RNA methyltransferase activity"/>
    <property type="evidence" value="ECO:0007669"/>
    <property type="project" value="UniProtKB-UniRule"/>
</dbReference>
<accession>A0A7J7CYF6</accession>
<evidence type="ECO:0000256" key="7">
    <source>
        <dbReference type="SAM" id="MobiDB-lite"/>
    </source>
</evidence>
<dbReference type="SUPFAM" id="SSF53335">
    <property type="entry name" value="S-adenosyl-L-methionine-dependent methyltransferases"/>
    <property type="match status" value="1"/>
</dbReference>
<dbReference type="GO" id="GO:0040031">
    <property type="term" value="P:snRNA modification"/>
    <property type="evidence" value="ECO:0007669"/>
    <property type="project" value="TreeGrafter"/>
</dbReference>
<keyword evidence="3 6" id="KW-0808">Transferase</keyword>
<dbReference type="InterPro" id="IPR024160">
    <property type="entry name" value="BIN3_SAM-bd_dom"/>
</dbReference>
<dbReference type="Proteomes" id="UP000593562">
    <property type="component" value="Unassembled WGS sequence"/>
</dbReference>
<feature type="region of interest" description="Disordered" evidence="7">
    <location>
        <begin position="140"/>
        <end position="161"/>
    </location>
</feature>
<comment type="caution">
    <text evidence="9">The sequence shown here is derived from an EMBL/GenBank/DDBJ whole genome shotgun (WGS) entry which is preliminary data.</text>
</comment>
<proteinExistence type="inferred from homology"/>
<comment type="similarity">
    <text evidence="1 6">Belongs to the methyltransferase superfamily.</text>
</comment>
<dbReference type="FunCoup" id="A0A7J7CYF6">
    <property type="interactions" value="2099"/>
</dbReference>
<reference evidence="9 10" key="1">
    <citation type="journal article" date="2020" name="Nat. Commun.">
        <title>Genome of Tripterygium wilfordii and identification of cytochrome P450 involved in triptolide biosynthesis.</title>
        <authorList>
            <person name="Tu L."/>
            <person name="Su P."/>
            <person name="Zhang Z."/>
            <person name="Gao L."/>
            <person name="Wang J."/>
            <person name="Hu T."/>
            <person name="Zhou J."/>
            <person name="Zhang Y."/>
            <person name="Zhao Y."/>
            <person name="Liu Y."/>
            <person name="Song Y."/>
            <person name="Tong Y."/>
            <person name="Lu Y."/>
            <person name="Yang J."/>
            <person name="Xu C."/>
            <person name="Jia M."/>
            <person name="Peters R.J."/>
            <person name="Huang L."/>
            <person name="Gao W."/>
        </authorList>
    </citation>
    <scope>NUCLEOTIDE SEQUENCE [LARGE SCALE GENOMIC DNA]</scope>
    <source>
        <strain evidence="10">cv. XIE 37</strain>
        <tissue evidence="9">Leaf</tissue>
    </source>
</reference>
<evidence type="ECO:0000256" key="5">
    <source>
        <dbReference type="PROSITE-ProRule" id="PRU00848"/>
    </source>
</evidence>
<dbReference type="InterPro" id="IPR010675">
    <property type="entry name" value="Bin3_C"/>
</dbReference>
<dbReference type="InParanoid" id="A0A7J7CYF6"/>
<dbReference type="InterPro" id="IPR039772">
    <property type="entry name" value="Bin3-like"/>
</dbReference>
<dbReference type="InterPro" id="IPR029063">
    <property type="entry name" value="SAM-dependent_MTases_sf"/>
</dbReference>
<dbReference type="EMBL" id="JAAARO010000012">
    <property type="protein sequence ID" value="KAF5738989.1"/>
    <property type="molecule type" value="Genomic_DNA"/>
</dbReference>
<dbReference type="AlphaFoldDB" id="A0A7J7CYF6"/>
<evidence type="ECO:0000259" key="8">
    <source>
        <dbReference type="PROSITE" id="PS51515"/>
    </source>
</evidence>